<dbReference type="InterPro" id="IPR008523">
    <property type="entry name" value="DUF805"/>
</dbReference>
<gene>
    <name evidence="2" type="ORF">Elusimicrob1349_1650</name>
</gene>
<feature type="transmembrane region" description="Helical" evidence="1">
    <location>
        <begin position="55"/>
        <end position="73"/>
    </location>
</feature>
<evidence type="ECO:0000313" key="2">
    <source>
        <dbReference type="EMBL" id="QGT50695.1"/>
    </source>
</evidence>
<reference evidence="2" key="1">
    <citation type="journal article" date="2020" name="J. ISSAAS">
        <title>Lactobacilli and other gastrointestinal microbiota of Peromyscus leucopus, reservoir host for agents of Lyme disease and other zoonoses in North America.</title>
        <authorList>
            <person name="Milovic A."/>
            <person name="Bassam K."/>
            <person name="Shao H."/>
            <person name="Chatzistamou I."/>
            <person name="Tufts D.M."/>
            <person name="Diuk-Wasser M."/>
            <person name="Barbour A.G."/>
        </authorList>
    </citation>
    <scope>NUCLEOTIDE SEQUENCE</scope>
    <source>
        <strain evidence="2">LL30</strain>
    </source>
</reference>
<sequence length="117" mass="13115">MNAVKTYFIDVVKNQYFNFEGRATRQQYWMYILFYAILSVVVGIIGSILGDTVRGILSGLLNLALLLPTLGIAARRLHDTDRSAWWLLVSLIPAIGGLVLLVFLVLPSTEGENRFNK</sequence>
<organism evidence="2">
    <name type="scientific">uncultured Elusimicrobia bacterium</name>
    <dbReference type="NCBI Taxonomy" id="699876"/>
    <lineage>
        <taxon>Bacteria</taxon>
        <taxon>Pseudomonadati</taxon>
        <taxon>Elusimicrobiota</taxon>
        <taxon>Elusimicrobia</taxon>
        <taxon>environmental samples</taxon>
    </lineage>
</organism>
<dbReference type="PANTHER" id="PTHR34980:SF2">
    <property type="entry name" value="INNER MEMBRANE PROTEIN YHAH-RELATED"/>
    <property type="match status" value="1"/>
</dbReference>
<protein>
    <submittedName>
        <fullName evidence="2">DUF805 domain-containing protein</fullName>
    </submittedName>
</protein>
<feature type="transmembrane region" description="Helical" evidence="1">
    <location>
        <begin position="28"/>
        <end position="49"/>
    </location>
</feature>
<dbReference type="GO" id="GO:0005886">
    <property type="term" value="C:plasma membrane"/>
    <property type="evidence" value="ECO:0007669"/>
    <property type="project" value="TreeGrafter"/>
</dbReference>
<dbReference type="PANTHER" id="PTHR34980">
    <property type="entry name" value="INNER MEMBRANE PROTEIN-RELATED-RELATED"/>
    <property type="match status" value="1"/>
</dbReference>
<keyword evidence="1" id="KW-0812">Transmembrane</keyword>
<keyword evidence="1" id="KW-1133">Transmembrane helix</keyword>
<dbReference type="Pfam" id="PF05656">
    <property type="entry name" value="DUF805"/>
    <property type="match status" value="1"/>
</dbReference>
<dbReference type="AlphaFoldDB" id="A0A650F3Y9"/>
<dbReference type="EMBL" id="MN577571">
    <property type="protein sequence ID" value="QGT50695.1"/>
    <property type="molecule type" value="Genomic_DNA"/>
</dbReference>
<accession>A0A650F3Y9</accession>
<proteinExistence type="predicted"/>
<name>A0A650F3Y9_9BACT</name>
<feature type="transmembrane region" description="Helical" evidence="1">
    <location>
        <begin position="85"/>
        <end position="106"/>
    </location>
</feature>
<keyword evidence="1" id="KW-0472">Membrane</keyword>
<evidence type="ECO:0000256" key="1">
    <source>
        <dbReference type="SAM" id="Phobius"/>
    </source>
</evidence>